<gene>
    <name evidence="1" type="ORF">FEM55_02620</name>
</gene>
<evidence type="ECO:0000313" key="2">
    <source>
        <dbReference type="Proteomes" id="UP000309788"/>
    </source>
</evidence>
<dbReference type="RefSeq" id="WP_138279756.1">
    <property type="nucleotide sequence ID" value="NZ_BMGE01000001.1"/>
</dbReference>
<organism evidence="1 2">
    <name type="scientific">Dyadobacter sediminis</name>
    <dbReference type="NCBI Taxonomy" id="1493691"/>
    <lineage>
        <taxon>Bacteria</taxon>
        <taxon>Pseudomonadati</taxon>
        <taxon>Bacteroidota</taxon>
        <taxon>Cytophagia</taxon>
        <taxon>Cytophagales</taxon>
        <taxon>Spirosomataceae</taxon>
        <taxon>Dyadobacter</taxon>
    </lineage>
</organism>
<comment type="caution">
    <text evidence="1">The sequence shown here is derived from an EMBL/GenBank/DDBJ whole genome shotgun (WGS) entry which is preliminary data.</text>
</comment>
<name>A0A5R9KIL8_9BACT</name>
<protein>
    <recommendedName>
        <fullName evidence="3">Serine kinase</fullName>
    </recommendedName>
</protein>
<reference evidence="1 2" key="1">
    <citation type="submission" date="2019-05" db="EMBL/GenBank/DDBJ databases">
        <authorList>
            <person name="Qu J.-H."/>
        </authorList>
    </citation>
    <scope>NUCLEOTIDE SEQUENCE [LARGE SCALE GENOMIC DNA]</scope>
    <source>
        <strain evidence="1 2">Z12</strain>
    </source>
</reference>
<evidence type="ECO:0008006" key="3">
    <source>
        <dbReference type="Google" id="ProtNLM"/>
    </source>
</evidence>
<dbReference type="OrthoDB" id="5430844at2"/>
<dbReference type="InterPro" id="IPR027417">
    <property type="entry name" value="P-loop_NTPase"/>
</dbReference>
<dbReference type="SUPFAM" id="SSF53795">
    <property type="entry name" value="PEP carboxykinase-like"/>
    <property type="match status" value="1"/>
</dbReference>
<dbReference type="Gene3D" id="3.40.50.300">
    <property type="entry name" value="P-loop containing nucleotide triphosphate hydrolases"/>
    <property type="match status" value="1"/>
</dbReference>
<sequence>MNKYSAFGLDIWSEFELDELTPRKSTAPDVTISNGPIHFDLSKGIRLFQDVYFIKQNNIFLLHVKDIALYEVCNGNRITIQTLNNSFLDEFKIFLYGTCFNSLLLQREIVSLHGAGIVKDGKVSLFIGDSGKGKSTLTTYFIQHGYSFLADDVLPLKLCDDNQIQAGSSVGIVKLWEDSLNEFGLVKNEGAQIRTDVEKFRYVFPNSLTEGYFPISKIFILNWSDVDDGFDIQKLSSIEAIFYLREHVYRPQFITESEEYSHMMKLIISAVQQTEIFSINGKRSFDNLNTIKNRL</sequence>
<keyword evidence="2" id="KW-1185">Reference proteome</keyword>
<accession>A0A5R9KIL8</accession>
<evidence type="ECO:0000313" key="1">
    <source>
        <dbReference type="EMBL" id="TLU96061.1"/>
    </source>
</evidence>
<dbReference type="Proteomes" id="UP000309788">
    <property type="component" value="Unassembled WGS sequence"/>
</dbReference>
<proteinExistence type="predicted"/>
<dbReference type="EMBL" id="VCEI01000011">
    <property type="protein sequence ID" value="TLU96061.1"/>
    <property type="molecule type" value="Genomic_DNA"/>
</dbReference>
<dbReference type="AlphaFoldDB" id="A0A5R9KIL8"/>